<sequence>MIRCPIILLLLFVSTLPFNCAVDGMAGDALATVVTLSIGQSDGSSGTAQAKKQLDSEEEAVEEAKSGETIMYRLLTLSRKLPLSPTANKKGRNSVDQPTNSHVENEQKIGIFLADYWQSVQKFFHKGKSEGTRKFVLEVPAKVMAKIVVRMINAFLEKNSGKKGQKMGSISVDIPQPQNFMVQPKRHQLNENELVGDVRVTYGTDFFFYSNFYDFYYKSPQQITDNSNKKALEEADIVWAFGVIIYELLTDGENPFEGLRERLVDANDPYKGIGIKKLSMHYSIYVDDEGKMWGGGKKLEEKLHEAIASLVEKGEEVPIPYEQTMPGELAICGKRREEGAKEEEEEDEDEYVCVNGYEPLISLTKQCLQTYKENRITMNELRDKLKEIAMEK</sequence>
<name>A0ABD2I2R8_HETSC</name>
<proteinExistence type="predicted"/>
<keyword evidence="1" id="KW-0732">Signal</keyword>
<gene>
    <name evidence="2" type="ORF">niasHS_015209</name>
</gene>
<reference evidence="2 3" key="1">
    <citation type="submission" date="2024-10" db="EMBL/GenBank/DDBJ databases">
        <authorList>
            <person name="Kim D."/>
        </authorList>
    </citation>
    <scope>NUCLEOTIDE SEQUENCE [LARGE SCALE GENOMIC DNA]</scope>
    <source>
        <strain evidence="2">Taebaek</strain>
    </source>
</reference>
<evidence type="ECO:0000256" key="1">
    <source>
        <dbReference type="SAM" id="SignalP"/>
    </source>
</evidence>
<evidence type="ECO:0000313" key="3">
    <source>
        <dbReference type="Proteomes" id="UP001620645"/>
    </source>
</evidence>
<dbReference type="AlphaFoldDB" id="A0ABD2I2R8"/>
<accession>A0ABD2I2R8</accession>
<dbReference type="InterPro" id="IPR011009">
    <property type="entry name" value="Kinase-like_dom_sf"/>
</dbReference>
<organism evidence="2 3">
    <name type="scientific">Heterodera schachtii</name>
    <name type="common">Sugarbeet cyst nematode worm</name>
    <name type="synonym">Tylenchus schachtii</name>
    <dbReference type="NCBI Taxonomy" id="97005"/>
    <lineage>
        <taxon>Eukaryota</taxon>
        <taxon>Metazoa</taxon>
        <taxon>Ecdysozoa</taxon>
        <taxon>Nematoda</taxon>
        <taxon>Chromadorea</taxon>
        <taxon>Rhabditida</taxon>
        <taxon>Tylenchina</taxon>
        <taxon>Tylenchomorpha</taxon>
        <taxon>Tylenchoidea</taxon>
        <taxon>Heteroderidae</taxon>
        <taxon>Heteroderinae</taxon>
        <taxon>Heterodera</taxon>
    </lineage>
</organism>
<dbReference type="SUPFAM" id="SSF56112">
    <property type="entry name" value="Protein kinase-like (PK-like)"/>
    <property type="match status" value="1"/>
</dbReference>
<comment type="caution">
    <text evidence="2">The sequence shown here is derived from an EMBL/GenBank/DDBJ whole genome shotgun (WGS) entry which is preliminary data.</text>
</comment>
<feature type="signal peptide" evidence="1">
    <location>
        <begin position="1"/>
        <end position="21"/>
    </location>
</feature>
<evidence type="ECO:0008006" key="4">
    <source>
        <dbReference type="Google" id="ProtNLM"/>
    </source>
</evidence>
<dbReference type="Proteomes" id="UP001620645">
    <property type="component" value="Unassembled WGS sequence"/>
</dbReference>
<feature type="chain" id="PRO_5044757789" description="Protein kinase domain-containing protein" evidence="1">
    <location>
        <begin position="22"/>
        <end position="392"/>
    </location>
</feature>
<dbReference type="EMBL" id="JBICCN010000357">
    <property type="protein sequence ID" value="KAL3074379.1"/>
    <property type="molecule type" value="Genomic_DNA"/>
</dbReference>
<evidence type="ECO:0000313" key="2">
    <source>
        <dbReference type="EMBL" id="KAL3074379.1"/>
    </source>
</evidence>
<protein>
    <recommendedName>
        <fullName evidence="4">Protein kinase domain-containing protein</fullName>
    </recommendedName>
</protein>
<dbReference type="Gene3D" id="1.10.510.10">
    <property type="entry name" value="Transferase(Phosphotransferase) domain 1"/>
    <property type="match status" value="1"/>
</dbReference>
<keyword evidence="3" id="KW-1185">Reference proteome</keyword>